<organism evidence="15 16">
    <name type="scientific">Citrus unshiu</name>
    <name type="common">Satsuma mandarin</name>
    <name type="synonym">Citrus nobilis var. unshiu</name>
    <dbReference type="NCBI Taxonomy" id="55188"/>
    <lineage>
        <taxon>Eukaryota</taxon>
        <taxon>Viridiplantae</taxon>
        <taxon>Streptophyta</taxon>
        <taxon>Embryophyta</taxon>
        <taxon>Tracheophyta</taxon>
        <taxon>Spermatophyta</taxon>
        <taxon>Magnoliopsida</taxon>
        <taxon>eudicotyledons</taxon>
        <taxon>Gunneridae</taxon>
        <taxon>Pentapetalae</taxon>
        <taxon>rosids</taxon>
        <taxon>malvids</taxon>
        <taxon>Sapindales</taxon>
        <taxon>Rutaceae</taxon>
        <taxon>Aurantioideae</taxon>
        <taxon>Citrus</taxon>
    </lineage>
</organism>
<feature type="transmembrane region" description="Helical" evidence="14">
    <location>
        <begin position="481"/>
        <end position="501"/>
    </location>
</feature>
<feature type="transmembrane region" description="Helical" evidence="14">
    <location>
        <begin position="424"/>
        <end position="444"/>
    </location>
</feature>
<keyword evidence="7 11" id="KW-0256">Endoplasmic reticulum</keyword>
<evidence type="ECO:0000256" key="5">
    <source>
        <dbReference type="ARBA" id="ARBA00022679"/>
    </source>
</evidence>
<keyword evidence="5 11" id="KW-0808">Transferase</keyword>
<dbReference type="GO" id="GO:0005789">
    <property type="term" value="C:endoplasmic reticulum membrane"/>
    <property type="evidence" value="ECO:0007669"/>
    <property type="project" value="UniProtKB-SubCell"/>
</dbReference>
<dbReference type="PANTHER" id="PTHR10408">
    <property type="entry name" value="STEROL O-ACYLTRANSFERASE"/>
    <property type="match status" value="1"/>
</dbReference>
<evidence type="ECO:0000313" key="16">
    <source>
        <dbReference type="Proteomes" id="UP000236630"/>
    </source>
</evidence>
<keyword evidence="10 11" id="KW-0012">Acyltransferase</keyword>
<dbReference type="InterPro" id="IPR027251">
    <property type="entry name" value="Diacylglycerol_acylTrfase1"/>
</dbReference>
<keyword evidence="6 14" id="KW-0812">Transmembrane</keyword>
<feature type="compositionally biased region" description="Low complexity" evidence="13">
    <location>
        <begin position="1"/>
        <end position="23"/>
    </location>
</feature>
<dbReference type="PANTHER" id="PTHR10408:SF7">
    <property type="entry name" value="DIACYLGLYCEROL O-ACYLTRANSFERASE 1"/>
    <property type="match status" value="1"/>
</dbReference>
<dbReference type="GO" id="GO:0019432">
    <property type="term" value="P:triglyceride biosynthetic process"/>
    <property type="evidence" value="ECO:0007669"/>
    <property type="project" value="UniProtKB-UniPathway"/>
</dbReference>
<comment type="subcellular location">
    <subcellularLocation>
        <location evidence="1 11">Endoplasmic reticulum membrane</location>
        <topology evidence="1 11">Multi-pass membrane protein</topology>
    </subcellularLocation>
</comment>
<feature type="transmembrane region" description="Helical" evidence="14">
    <location>
        <begin position="353"/>
        <end position="375"/>
    </location>
</feature>
<evidence type="ECO:0000256" key="14">
    <source>
        <dbReference type="SAM" id="Phobius"/>
    </source>
</evidence>
<evidence type="ECO:0000256" key="2">
    <source>
        <dbReference type="ARBA" id="ARBA00004771"/>
    </source>
</evidence>
<dbReference type="Pfam" id="PF03062">
    <property type="entry name" value="MBOAT"/>
    <property type="match status" value="1"/>
</dbReference>
<dbReference type="STRING" id="55188.A0A2H5PZ08"/>
<feature type="transmembrane region" description="Helical" evidence="14">
    <location>
        <begin position="159"/>
        <end position="178"/>
    </location>
</feature>
<feature type="transmembrane region" description="Helical" evidence="14">
    <location>
        <begin position="450"/>
        <end position="469"/>
    </location>
</feature>
<name>A0A2H5PZ08_CITUN</name>
<proteinExistence type="inferred from homology"/>
<dbReference type="InterPro" id="IPR004299">
    <property type="entry name" value="MBOAT_fam"/>
</dbReference>
<comment type="pathway">
    <text evidence="2">Glycerolipid metabolism; triacylglycerol biosynthesis.</text>
</comment>
<dbReference type="PIRSF" id="PIRSF000439">
    <property type="entry name" value="Oat_ACAT_DAG_ARE"/>
    <property type="match status" value="1"/>
</dbReference>
<comment type="caution">
    <text evidence="15">The sequence shown here is derived from an EMBL/GenBank/DDBJ whole genome shotgun (WGS) entry which is preliminary data.</text>
</comment>
<evidence type="ECO:0000256" key="12">
    <source>
        <dbReference type="PIRSR" id="PIRSR000439-1"/>
    </source>
</evidence>
<evidence type="ECO:0000256" key="8">
    <source>
        <dbReference type="ARBA" id="ARBA00022989"/>
    </source>
</evidence>
<evidence type="ECO:0000256" key="13">
    <source>
        <dbReference type="SAM" id="MobiDB-lite"/>
    </source>
</evidence>
<reference evidence="15 16" key="1">
    <citation type="journal article" date="2017" name="Front. Genet.">
        <title>Draft sequencing of the heterozygous diploid genome of Satsuma (Citrus unshiu Marc.) using a hybrid assembly approach.</title>
        <authorList>
            <person name="Shimizu T."/>
            <person name="Tanizawa Y."/>
            <person name="Mochizuki T."/>
            <person name="Nagasaki H."/>
            <person name="Yoshioka T."/>
            <person name="Toyoda A."/>
            <person name="Fujiyama A."/>
            <person name="Kaminuma E."/>
            <person name="Nakamura Y."/>
        </authorList>
    </citation>
    <scope>NUCLEOTIDE SEQUENCE [LARGE SCALE GENOMIC DNA]</scope>
    <source>
        <strain evidence="16">cv. Miyagawa wase</strain>
    </source>
</reference>
<evidence type="ECO:0000256" key="10">
    <source>
        <dbReference type="ARBA" id="ARBA00023315"/>
    </source>
</evidence>
<dbReference type="AlphaFoldDB" id="A0A2H5PZ08"/>
<evidence type="ECO:0000256" key="4">
    <source>
        <dbReference type="ARBA" id="ARBA00009010"/>
    </source>
</evidence>
<protein>
    <recommendedName>
        <fullName evidence="11">O-acyltransferase</fullName>
    </recommendedName>
</protein>
<feature type="transmembrane region" description="Helical" evidence="14">
    <location>
        <begin position="218"/>
        <end position="236"/>
    </location>
</feature>
<evidence type="ECO:0000256" key="9">
    <source>
        <dbReference type="ARBA" id="ARBA00023136"/>
    </source>
</evidence>
<feature type="transmembrane region" description="Helical" evidence="14">
    <location>
        <begin position="305"/>
        <end position="323"/>
    </location>
</feature>
<comment type="similarity">
    <text evidence="4 11">Belongs to the membrane-bound acyltransferase family. Sterol o-acyltransferase subfamily.</text>
</comment>
<dbReference type="UniPathway" id="UPA00282"/>
<comment type="pathway">
    <text evidence="3">Lipid metabolism.</text>
</comment>
<feature type="region of interest" description="Disordered" evidence="13">
    <location>
        <begin position="1"/>
        <end position="38"/>
    </location>
</feature>
<evidence type="ECO:0000313" key="15">
    <source>
        <dbReference type="EMBL" id="GAY57617.1"/>
    </source>
</evidence>
<keyword evidence="9 11" id="KW-0472">Membrane</keyword>
<dbReference type="Proteomes" id="UP000236630">
    <property type="component" value="Unassembled WGS sequence"/>
</dbReference>
<keyword evidence="16" id="KW-1185">Reference proteome</keyword>
<dbReference type="EMBL" id="BDQV01000164">
    <property type="protein sequence ID" value="GAY57617.1"/>
    <property type="molecule type" value="Genomic_DNA"/>
</dbReference>
<accession>A0A2H5PZ08</accession>
<feature type="transmembrane region" description="Helical" evidence="14">
    <location>
        <begin position="118"/>
        <end position="139"/>
    </location>
</feature>
<keyword evidence="8 14" id="KW-1133">Transmembrane helix</keyword>
<evidence type="ECO:0000256" key="1">
    <source>
        <dbReference type="ARBA" id="ARBA00004477"/>
    </source>
</evidence>
<evidence type="ECO:0000256" key="11">
    <source>
        <dbReference type="PIRNR" id="PIRNR000439"/>
    </source>
</evidence>
<dbReference type="PIRSF" id="PIRSF500231">
    <property type="entry name" value="Oat_dag"/>
    <property type="match status" value="1"/>
</dbReference>
<gene>
    <name evidence="15" type="ORF">CUMW_180810</name>
</gene>
<evidence type="ECO:0000256" key="3">
    <source>
        <dbReference type="ARBA" id="ARBA00005189"/>
    </source>
</evidence>
<dbReference type="GO" id="GO:0004144">
    <property type="term" value="F:diacylglycerol O-acyltransferase activity"/>
    <property type="evidence" value="ECO:0007669"/>
    <property type="project" value="InterPro"/>
</dbReference>
<dbReference type="GO" id="GO:0009941">
    <property type="term" value="C:chloroplast envelope"/>
    <property type="evidence" value="ECO:0007669"/>
    <property type="project" value="TreeGrafter"/>
</dbReference>
<dbReference type="InterPro" id="IPR014371">
    <property type="entry name" value="Oat_ACAT_DAG_ARE"/>
</dbReference>
<evidence type="ECO:0000256" key="6">
    <source>
        <dbReference type="ARBA" id="ARBA00022692"/>
    </source>
</evidence>
<sequence length="511" mass="58033">MAISDSLDSSSIGGATTATTTMSDSDRNLSLRKSQRPAAIRDANDVAELDNSATAVEASTESANSIARNGKMIGNGDNHAAGLDIKFAYRPSVPAHRRIKESPLSSDAIFKQQSHAGLFNLCIVVLVAVNSRLIIENLMKYGWLIKTGFWFSSKSLSDWPLLMCCLTLPLFPLSAFLVEKLAQRNCLSDPVVVLLHVIITTAAILYPVFVILRCNSAFLSGVTLMLFACIVWLKLVSYAHTNYDMRALANSADKGDASSSSVNVDCSYDVSFKSLVYFMVAPTLCYQTSYPRTASVRKGWVVRQFVKLIIFTGVMGFIIEQYINPIVRNSQHPLKGNLLYAIERVLKLSVPNLYVWLCMFYCFFHLWLNILAELLRFGDREFYKDWWNAKTVEEYWRMWNMPVHKWMVRHIYFPCLRHGIPKGAALLIAFTVSAIFHELCIAVPCHIFKFWAFIGIMFQVPLVLITNYLQNRFRNSMVGNMIFWCFFCIFGQPMCVLLYYHDLMNRGVKTK</sequence>
<evidence type="ECO:0000256" key="7">
    <source>
        <dbReference type="ARBA" id="ARBA00022824"/>
    </source>
</evidence>
<feature type="active site" evidence="12">
    <location>
        <position position="437"/>
    </location>
</feature>
<feature type="transmembrane region" description="Helical" evidence="14">
    <location>
        <begin position="190"/>
        <end position="212"/>
    </location>
</feature>